<keyword evidence="3" id="KW-0808">Transferase</keyword>
<dbReference type="AlphaFoldDB" id="A0A1Z3HUR5"/>
<name>A0A1Z3HUR5_9CYAN</name>
<organism evidence="5 6">
    <name type="scientific">Halomicronema hongdechloris C2206</name>
    <dbReference type="NCBI Taxonomy" id="1641165"/>
    <lineage>
        <taxon>Bacteria</taxon>
        <taxon>Bacillati</taxon>
        <taxon>Cyanobacteriota</taxon>
        <taxon>Cyanophyceae</taxon>
        <taxon>Nodosilineales</taxon>
        <taxon>Nodosilineaceae</taxon>
        <taxon>Halomicronema</taxon>
    </lineage>
</organism>
<gene>
    <name evidence="5" type="ORF">XM38_049890</name>
</gene>
<keyword evidence="6" id="KW-1185">Reference proteome</keyword>
<protein>
    <submittedName>
        <fullName evidence="5">MerR-family transcriptional regulator</fullName>
    </submittedName>
</protein>
<dbReference type="Proteomes" id="UP000191901">
    <property type="component" value="Chromosome"/>
</dbReference>
<evidence type="ECO:0000313" key="5">
    <source>
        <dbReference type="EMBL" id="ASC74015.1"/>
    </source>
</evidence>
<dbReference type="EMBL" id="CP021983">
    <property type="protein sequence ID" value="ASC74015.1"/>
    <property type="molecule type" value="Genomic_DNA"/>
</dbReference>
<dbReference type="PANTHER" id="PTHR44942">
    <property type="entry name" value="METHYLTRANSF_11 DOMAIN-CONTAINING PROTEIN"/>
    <property type="match status" value="1"/>
</dbReference>
<evidence type="ECO:0000259" key="4">
    <source>
        <dbReference type="Pfam" id="PF08241"/>
    </source>
</evidence>
<dbReference type="Pfam" id="PF08241">
    <property type="entry name" value="Methyltransf_11"/>
    <property type="match status" value="1"/>
</dbReference>
<dbReference type="KEGG" id="hhg:XM38_049890"/>
<evidence type="ECO:0000313" key="6">
    <source>
        <dbReference type="Proteomes" id="UP000191901"/>
    </source>
</evidence>
<accession>A0A1Z3HUR5</accession>
<keyword evidence="2" id="KW-0489">Methyltransferase</keyword>
<feature type="domain" description="Methyltransferase type 11" evidence="4">
    <location>
        <begin position="51"/>
        <end position="138"/>
    </location>
</feature>
<evidence type="ECO:0000256" key="1">
    <source>
        <dbReference type="ARBA" id="ARBA00008361"/>
    </source>
</evidence>
<dbReference type="Gene3D" id="3.40.50.150">
    <property type="entry name" value="Vaccinia Virus protein VP39"/>
    <property type="match status" value="1"/>
</dbReference>
<dbReference type="CDD" id="cd02440">
    <property type="entry name" value="AdoMet_MTases"/>
    <property type="match status" value="1"/>
</dbReference>
<dbReference type="GO" id="GO:0032259">
    <property type="term" value="P:methylation"/>
    <property type="evidence" value="ECO:0007669"/>
    <property type="project" value="UniProtKB-KW"/>
</dbReference>
<sequence length="255" mass="28263">MDPASLHTRNPLGRFSDRAEDYARYRPGYPEDAIASILAGLGDPSRLQIADIGAGTGISSRLLAATGATVIAVEPNQAMAAAAEPHPRVRFRQGQAEATGLDHDAVGLVTCCQSFHWCEPMPALDEFSRILQPGGRLALMWNDWELSDPLTAAYRQLVQIAADREFINHYYRHGLEALRRHPRFAPVRHLSMTYPQPLTLAALIGRSLSASYMPKQGPAYEQFLEDVTALYERWTEAGAALTLVYQTNLYLAELR</sequence>
<evidence type="ECO:0000256" key="2">
    <source>
        <dbReference type="ARBA" id="ARBA00022603"/>
    </source>
</evidence>
<comment type="similarity">
    <text evidence="1">Belongs to the methyltransferase superfamily.</text>
</comment>
<dbReference type="RefSeq" id="WP_187329529.1">
    <property type="nucleotide sequence ID" value="NZ_CP021983.2"/>
</dbReference>
<dbReference type="PANTHER" id="PTHR44942:SF4">
    <property type="entry name" value="METHYLTRANSFERASE TYPE 11 DOMAIN-CONTAINING PROTEIN"/>
    <property type="match status" value="1"/>
</dbReference>
<dbReference type="InterPro" id="IPR029063">
    <property type="entry name" value="SAM-dependent_MTases_sf"/>
</dbReference>
<dbReference type="SUPFAM" id="SSF53335">
    <property type="entry name" value="S-adenosyl-L-methionine-dependent methyltransferases"/>
    <property type="match status" value="1"/>
</dbReference>
<reference evidence="5 6" key="1">
    <citation type="journal article" date="2016" name="Biochim. Biophys. Acta">
        <title>Characterization of red-shifted phycobilisomes isolated from the chlorophyll f-containing cyanobacterium Halomicronema hongdechloris.</title>
        <authorList>
            <person name="Li Y."/>
            <person name="Lin Y."/>
            <person name="Garvey C.J."/>
            <person name="Birch D."/>
            <person name="Corkery R.W."/>
            <person name="Loughlin P.C."/>
            <person name="Scheer H."/>
            <person name="Willows R.D."/>
            <person name="Chen M."/>
        </authorList>
    </citation>
    <scope>NUCLEOTIDE SEQUENCE [LARGE SCALE GENOMIC DNA]</scope>
    <source>
        <strain evidence="5 6">C2206</strain>
    </source>
</reference>
<dbReference type="InterPro" id="IPR051052">
    <property type="entry name" value="Diverse_substrate_MTase"/>
</dbReference>
<dbReference type="STRING" id="1641165.XM38_01260"/>
<proteinExistence type="inferred from homology"/>
<dbReference type="InterPro" id="IPR013216">
    <property type="entry name" value="Methyltransf_11"/>
</dbReference>
<dbReference type="GO" id="GO:0008757">
    <property type="term" value="F:S-adenosylmethionine-dependent methyltransferase activity"/>
    <property type="evidence" value="ECO:0007669"/>
    <property type="project" value="InterPro"/>
</dbReference>
<evidence type="ECO:0000256" key="3">
    <source>
        <dbReference type="ARBA" id="ARBA00022679"/>
    </source>
</evidence>